<evidence type="ECO:0000256" key="4">
    <source>
        <dbReference type="ARBA" id="ARBA00023242"/>
    </source>
</evidence>
<reference evidence="8 9" key="1">
    <citation type="submission" date="2019-07" db="EMBL/GenBank/DDBJ databases">
        <authorList>
            <person name="Friedrich A."/>
            <person name="Schacherer J."/>
        </authorList>
    </citation>
    <scope>NUCLEOTIDE SEQUENCE [LARGE SCALE GENOMIC DNA]</scope>
</reference>
<keyword evidence="3" id="KW-0175">Coiled coil</keyword>
<dbReference type="GO" id="GO:0000463">
    <property type="term" value="P:maturation of LSU-rRNA from tricistronic rRNA transcript (SSU-rRNA, 5.8S rRNA, LSU-rRNA)"/>
    <property type="evidence" value="ECO:0007669"/>
    <property type="project" value="UniProtKB-UniRule"/>
</dbReference>
<dbReference type="GO" id="GO:0043021">
    <property type="term" value="F:ribonucleoprotein complex binding"/>
    <property type="evidence" value="ECO:0007669"/>
    <property type="project" value="UniProtKB-UniRule"/>
</dbReference>
<sequence length="605" mass="69424">MARIKKKGTSGNAKNFITRSRAISELQVSLADFRRLCIFKGIYPRVPRNKKKANRGSKASTTFYYTKDIKYLMHEPLINKFREHKTFAKKLSKALGRGEVGDAKRLEENRPRYKLDRIIKERYPSFIDALRDLDDALNMLFLFSNMRATTKVHSKVVRQATELTNQWMAYIARQGALKKVFVSIKGVYYSANIKGQEIIWLVPFKFPQNIPSDIDFKVMVTFLEFYATLLHFVLYRLYTEAGLVYPPKINESRIKGIGGLTAYVLQNREETETGEDDNLLTEKDAEESASNTERKLTEEEISMAVKADKREADADKDNENENEQEKATAAEEEEKLDEFVDENKIKGDTLLQPKNEENEASKLFSNFVFYIGREVPVDILEFVILSAGGKVISEAALDEYTLNGGSDAKVDLSSVTHQIVDRPKIAKKFQGRTYIQPQWVFDSVNKEELQSVSDYAPGETLPPHLSPWGDSGIYNPAEPITLEKSEEEEEVSNEGDGSDKNEDVEEDKYLEAQKELELEASGVAYSDIAKDKKNKQNGKGKKRKLTEAEEEKELKLMMMTKKQRGLYKRMKYGQNKEEVRKKELQKKRVQLQKSKEKLGRLNQKK</sequence>
<dbReference type="InterPro" id="IPR010613">
    <property type="entry name" value="PES"/>
</dbReference>
<feature type="region of interest" description="Disordered" evidence="6">
    <location>
        <begin position="570"/>
        <end position="605"/>
    </location>
</feature>
<dbReference type="GO" id="GO:0030687">
    <property type="term" value="C:preribosome, large subunit precursor"/>
    <property type="evidence" value="ECO:0007669"/>
    <property type="project" value="UniProtKB-UniRule"/>
</dbReference>
<dbReference type="SUPFAM" id="SSF52113">
    <property type="entry name" value="BRCT domain"/>
    <property type="match status" value="1"/>
</dbReference>
<proteinExistence type="inferred from homology"/>
<comment type="subunit">
    <text evidence="5">Component of the NOP7 complex, composed of ERB1, NOP7 and YTM1. Within the NOP7 complex ERB1 appears to interact directly with NOP7 and YTM1. The NOP7 complex also associates with the 66S pre-ribosome.</text>
</comment>
<dbReference type="GO" id="GO:0000466">
    <property type="term" value="P:maturation of 5.8S rRNA from tricistronic rRNA transcript (SSU-rRNA, 5.8S rRNA, LSU-rRNA)"/>
    <property type="evidence" value="ECO:0007669"/>
    <property type="project" value="UniProtKB-UniRule"/>
</dbReference>
<keyword evidence="9" id="KW-1185">Reference proteome</keyword>
<dbReference type="EMBL" id="CABFWN010000004">
    <property type="protein sequence ID" value="VUG19254.1"/>
    <property type="molecule type" value="Genomic_DNA"/>
</dbReference>
<keyword evidence="2 5" id="KW-0698">rRNA processing</keyword>
<evidence type="ECO:0000256" key="2">
    <source>
        <dbReference type="ARBA" id="ARBA00022552"/>
    </source>
</evidence>
<feature type="compositionally biased region" description="Basic and acidic residues" evidence="6">
    <location>
        <begin position="306"/>
        <end position="329"/>
    </location>
</feature>
<keyword evidence="4 5" id="KW-0539">Nucleus</keyword>
<dbReference type="Proteomes" id="UP000478008">
    <property type="component" value="Unassembled WGS sequence"/>
</dbReference>
<evidence type="ECO:0000313" key="9">
    <source>
        <dbReference type="Proteomes" id="UP000478008"/>
    </source>
</evidence>
<evidence type="ECO:0000256" key="6">
    <source>
        <dbReference type="SAM" id="MobiDB-lite"/>
    </source>
</evidence>
<feature type="compositionally biased region" description="Acidic residues" evidence="6">
    <location>
        <begin position="272"/>
        <end position="287"/>
    </location>
</feature>
<feature type="compositionally biased region" description="Basic and acidic residues" evidence="6">
    <location>
        <begin position="497"/>
        <end position="517"/>
    </location>
</feature>
<evidence type="ECO:0000256" key="1">
    <source>
        <dbReference type="ARBA" id="ARBA00022517"/>
    </source>
</evidence>
<dbReference type="CDD" id="cd17709">
    <property type="entry name" value="BRCT_pescadillo_like"/>
    <property type="match status" value="1"/>
</dbReference>
<dbReference type="InterPro" id="IPR036420">
    <property type="entry name" value="BRCT_dom_sf"/>
</dbReference>
<dbReference type="Pfam" id="PF06732">
    <property type="entry name" value="Pescadillo_N"/>
    <property type="match status" value="1"/>
</dbReference>
<dbReference type="InterPro" id="IPR001357">
    <property type="entry name" value="BRCT_dom"/>
</dbReference>
<dbReference type="PROSITE" id="PS50172">
    <property type="entry name" value="BRCT"/>
    <property type="match status" value="1"/>
</dbReference>
<organism evidence="8 9">
    <name type="scientific">Dekkera bruxellensis</name>
    <name type="common">Brettanomyces custersii</name>
    <dbReference type="NCBI Taxonomy" id="5007"/>
    <lineage>
        <taxon>Eukaryota</taxon>
        <taxon>Fungi</taxon>
        <taxon>Dikarya</taxon>
        <taxon>Ascomycota</taxon>
        <taxon>Saccharomycotina</taxon>
        <taxon>Pichiomycetes</taxon>
        <taxon>Pichiales</taxon>
        <taxon>Pichiaceae</taxon>
        <taxon>Brettanomyces</taxon>
    </lineage>
</organism>
<evidence type="ECO:0000256" key="5">
    <source>
        <dbReference type="HAMAP-Rule" id="MF_03028"/>
    </source>
</evidence>
<dbReference type="GO" id="GO:0003723">
    <property type="term" value="F:RNA binding"/>
    <property type="evidence" value="ECO:0007669"/>
    <property type="project" value="TreeGrafter"/>
</dbReference>
<evidence type="ECO:0000259" key="7">
    <source>
        <dbReference type="PROSITE" id="PS50172"/>
    </source>
</evidence>
<gene>
    <name evidence="5 8" type="primary">NOP7</name>
    <name evidence="8" type="ORF">DEBR0S4_14224G</name>
</gene>
<evidence type="ECO:0000313" key="8">
    <source>
        <dbReference type="EMBL" id="VUG19254.1"/>
    </source>
</evidence>
<dbReference type="GO" id="GO:0070545">
    <property type="term" value="C:PeBoW complex"/>
    <property type="evidence" value="ECO:0007669"/>
    <property type="project" value="TreeGrafter"/>
</dbReference>
<protein>
    <recommendedName>
        <fullName evidence="5">Pescadillo homolog</fullName>
    </recommendedName>
    <alternativeName>
        <fullName evidence="5">Nucleolar protein 7 homolog</fullName>
    </alternativeName>
</protein>
<dbReference type="SMART" id="SM00292">
    <property type="entry name" value="BRCT"/>
    <property type="match status" value="1"/>
</dbReference>
<keyword evidence="1 5" id="KW-0690">Ribosome biogenesis</keyword>
<dbReference type="PANTHER" id="PTHR12221:SF6">
    <property type="entry name" value="PESCADILLO HOMOLOG"/>
    <property type="match status" value="1"/>
</dbReference>
<comment type="subcellular location">
    <subcellularLocation>
        <location evidence="5">Nucleus</location>
        <location evidence="5">Nucleolus</location>
    </subcellularLocation>
    <subcellularLocation>
        <location evidence="5">Nucleus</location>
        <location evidence="5">Nucleoplasm</location>
    </subcellularLocation>
</comment>
<comment type="function">
    <text evidence="5">Component of the NOP7 complex, which is required for maturation of the 25S and 5.8S ribosomal RNAs and formation of the 60S ribosome.</text>
</comment>
<name>A0A7D9CZ28_DEKBR</name>
<dbReference type="GO" id="GO:0005654">
    <property type="term" value="C:nucleoplasm"/>
    <property type="evidence" value="ECO:0007669"/>
    <property type="project" value="UniProtKB-SubCell"/>
</dbReference>
<evidence type="ECO:0000256" key="3">
    <source>
        <dbReference type="ARBA" id="ARBA00023054"/>
    </source>
</evidence>
<feature type="region of interest" description="Disordered" evidence="6">
    <location>
        <begin position="454"/>
        <end position="548"/>
    </location>
</feature>
<feature type="domain" description="BRCT" evidence="7">
    <location>
        <begin position="359"/>
        <end position="457"/>
    </location>
</feature>
<comment type="similarity">
    <text evidence="5">Belongs to the pescadillo family.</text>
</comment>
<dbReference type="HAMAP" id="MF_03028">
    <property type="entry name" value="Pescadillo"/>
    <property type="match status" value="1"/>
</dbReference>
<dbReference type="Pfam" id="PF16589">
    <property type="entry name" value="BRCT_2"/>
    <property type="match status" value="1"/>
</dbReference>
<dbReference type="AlphaFoldDB" id="A0A7D9CZ28"/>
<feature type="region of interest" description="Disordered" evidence="6">
    <location>
        <begin position="270"/>
        <end position="341"/>
    </location>
</feature>
<feature type="compositionally biased region" description="Basic residues" evidence="6">
    <location>
        <begin position="532"/>
        <end position="544"/>
    </location>
</feature>
<accession>A0A7D9CZ28</accession>
<dbReference type="PANTHER" id="PTHR12221">
    <property type="entry name" value="PESCADILLO - RELATED"/>
    <property type="match status" value="1"/>
</dbReference>
<dbReference type="Gene3D" id="3.40.50.10190">
    <property type="entry name" value="BRCT domain"/>
    <property type="match status" value="1"/>
</dbReference>
<dbReference type="FunFam" id="3.40.50.10190:FF:000067">
    <property type="entry name" value="Pescadillo homolog"/>
    <property type="match status" value="1"/>
</dbReference>